<name>A0A3S9B922_9HYPH</name>
<dbReference type="OrthoDB" id="8115507at2"/>
<keyword evidence="1" id="KW-0812">Transmembrane</keyword>
<reference evidence="2 3" key="1">
    <citation type="submission" date="2018-09" db="EMBL/GenBank/DDBJ databases">
        <title>Marinorhizobium profundi gen. nov., sp. nov., isolated from a deep-sea sediment sample from the New Britain Trench and proposal of Marinorhizobiaceae fam. nov. in the order Rhizobiales of the class Alphaproteobacteria.</title>
        <authorList>
            <person name="Cao J."/>
        </authorList>
    </citation>
    <scope>NUCLEOTIDE SEQUENCE [LARGE SCALE GENOMIC DNA]</scope>
    <source>
        <strain evidence="2 3">WS11</strain>
    </source>
</reference>
<dbReference type="AlphaFoldDB" id="A0A3S9B922"/>
<keyword evidence="1" id="KW-1133">Transmembrane helix</keyword>
<evidence type="ECO:0000256" key="1">
    <source>
        <dbReference type="SAM" id="Phobius"/>
    </source>
</evidence>
<evidence type="ECO:0008006" key="4">
    <source>
        <dbReference type="Google" id="ProtNLM"/>
    </source>
</evidence>
<sequence length="98" mass="10543">MMLGDLSVEWSTIFAILALMGGFLVGQAMDAVMGRQGFGALGNMIVLAAGFYLGLMAYEAMRMPMDATEIRFAAGIAGGFGSLFFLAVVKRILMRMDF</sequence>
<evidence type="ECO:0000313" key="3">
    <source>
        <dbReference type="Proteomes" id="UP000268192"/>
    </source>
</evidence>
<organism evidence="2 3">
    <name type="scientific">Georhizobium profundi</name>
    <dbReference type="NCBI Taxonomy" id="2341112"/>
    <lineage>
        <taxon>Bacteria</taxon>
        <taxon>Pseudomonadati</taxon>
        <taxon>Pseudomonadota</taxon>
        <taxon>Alphaproteobacteria</taxon>
        <taxon>Hyphomicrobiales</taxon>
        <taxon>Rhizobiaceae</taxon>
        <taxon>Georhizobium</taxon>
    </lineage>
</organism>
<keyword evidence="3" id="KW-1185">Reference proteome</keyword>
<feature type="transmembrane region" description="Helical" evidence="1">
    <location>
        <begin position="38"/>
        <end position="58"/>
    </location>
</feature>
<dbReference type="RefSeq" id="WP_126012325.1">
    <property type="nucleotide sequence ID" value="NZ_CP032509.1"/>
</dbReference>
<accession>A0A3S9B922</accession>
<feature type="transmembrane region" description="Helical" evidence="1">
    <location>
        <begin position="70"/>
        <end position="89"/>
    </location>
</feature>
<evidence type="ECO:0000313" key="2">
    <source>
        <dbReference type="EMBL" id="AZN73409.1"/>
    </source>
</evidence>
<dbReference type="Proteomes" id="UP000268192">
    <property type="component" value="Chromosome"/>
</dbReference>
<proteinExistence type="predicted"/>
<gene>
    <name evidence="2" type="ORF">D5400_20860</name>
</gene>
<feature type="transmembrane region" description="Helical" evidence="1">
    <location>
        <begin position="6"/>
        <end position="26"/>
    </location>
</feature>
<keyword evidence="1" id="KW-0472">Membrane</keyword>
<protein>
    <recommendedName>
        <fullName evidence="4">GlsB/YeaQ/YmgE family stress response membrane protein</fullName>
    </recommendedName>
</protein>
<dbReference type="KEGG" id="abaw:D5400_20860"/>
<dbReference type="EMBL" id="CP032509">
    <property type="protein sequence ID" value="AZN73409.1"/>
    <property type="molecule type" value="Genomic_DNA"/>
</dbReference>